<accession>A0A1L7VEE4</accession>
<comment type="caution">
    <text evidence="2">The sequence shown here is derived from an EMBL/GenBank/DDBJ whole genome shotgun (WGS) entry which is preliminary data.</text>
</comment>
<feature type="region of interest" description="Disordered" evidence="1">
    <location>
        <begin position="347"/>
        <end position="383"/>
    </location>
</feature>
<feature type="region of interest" description="Disordered" evidence="1">
    <location>
        <begin position="1"/>
        <end position="52"/>
    </location>
</feature>
<dbReference type="Proteomes" id="UP000183971">
    <property type="component" value="Unassembled WGS sequence"/>
</dbReference>
<organism evidence="2 3">
    <name type="scientific">Fusarium proliferatum (strain ET1)</name>
    <name type="common">Orchid endophyte fungus</name>
    <dbReference type="NCBI Taxonomy" id="1227346"/>
    <lineage>
        <taxon>Eukaryota</taxon>
        <taxon>Fungi</taxon>
        <taxon>Dikarya</taxon>
        <taxon>Ascomycota</taxon>
        <taxon>Pezizomycotina</taxon>
        <taxon>Sordariomycetes</taxon>
        <taxon>Hypocreomycetidae</taxon>
        <taxon>Hypocreales</taxon>
        <taxon>Nectriaceae</taxon>
        <taxon>Fusarium</taxon>
        <taxon>Fusarium fujikuroi species complex</taxon>
    </lineage>
</organism>
<gene>
    <name evidence="2" type="ORF">FPRO_05769</name>
</gene>
<dbReference type="EMBL" id="FJOF01000003">
    <property type="protein sequence ID" value="CZR39039.1"/>
    <property type="molecule type" value="Genomic_DNA"/>
</dbReference>
<sequence length="383" mass="43009">MADDKRAGEKASDNKSTEKITPETKASEGENTEETSKDDGMTEAQHSDGVSAEDEVAKLSVIRQHLSAEIPDLFFNVLSKEGLGLPSQFHYPSAYDWLRKIIYKFHAKGEKADDDDEGKQSLFSLQFNCIRFRCAACREPCQDTKTMSPIKGHSGLLFPCGHIIGDSCRQKGDVDQDTAEPCTHRVVFDCAHSFELAVKLPGVLSGDGMEIPNDFLLVIKPNSRVPSICRKCIIQGHLDRWTTEARLITGYEKLWAMCGLLRGMEGDDPGILTPAKRYTDKLEGRVTQHAQVLQRLLEETPEPSITVEEYRRRGIPRTQRAVLREDLEYYIGKVDYFVEVEVDSDSLEEEYEHDNDHELPPLKSSSCAPEGKENTPQSVARQS</sequence>
<proteinExistence type="predicted"/>
<evidence type="ECO:0000313" key="2">
    <source>
        <dbReference type="EMBL" id="CZR39039.1"/>
    </source>
</evidence>
<name>A0A1L7VEE4_FUSPR</name>
<evidence type="ECO:0000313" key="3">
    <source>
        <dbReference type="Proteomes" id="UP000183971"/>
    </source>
</evidence>
<dbReference type="RefSeq" id="XP_031079632.1">
    <property type="nucleotide sequence ID" value="XM_031229391.1"/>
</dbReference>
<evidence type="ECO:0000256" key="1">
    <source>
        <dbReference type="SAM" id="MobiDB-lite"/>
    </source>
</evidence>
<dbReference type="VEuPathDB" id="FungiDB:FPRO_05769"/>
<dbReference type="GeneID" id="42050649"/>
<feature type="compositionally biased region" description="Basic and acidic residues" evidence="1">
    <location>
        <begin position="1"/>
        <end position="40"/>
    </location>
</feature>
<keyword evidence="3" id="KW-1185">Reference proteome</keyword>
<protein>
    <submittedName>
        <fullName evidence="2">Uncharacterized protein</fullName>
    </submittedName>
</protein>
<feature type="compositionally biased region" description="Polar residues" evidence="1">
    <location>
        <begin position="374"/>
        <end position="383"/>
    </location>
</feature>
<dbReference type="AlphaFoldDB" id="A0A1L7VEE4"/>
<reference evidence="3" key="1">
    <citation type="journal article" date="2016" name="Genome Biol. Evol.">
        <title>Comparative 'omics' of the Fusarium fujikuroi species complex highlights differences in genetic potential and metabolite synthesis.</title>
        <authorList>
            <person name="Niehaus E.-M."/>
            <person name="Muensterkoetter M."/>
            <person name="Proctor R.H."/>
            <person name="Brown D.W."/>
            <person name="Sharon A."/>
            <person name="Idan Y."/>
            <person name="Oren-Young L."/>
            <person name="Sieber C.M."/>
            <person name="Novak O."/>
            <person name="Pencik A."/>
            <person name="Tarkowska D."/>
            <person name="Hromadova K."/>
            <person name="Freeman S."/>
            <person name="Maymon M."/>
            <person name="Elazar M."/>
            <person name="Youssef S.A."/>
            <person name="El-Shabrawy E.S.M."/>
            <person name="Shalaby A.B.A."/>
            <person name="Houterman P."/>
            <person name="Brock N.L."/>
            <person name="Burkhardt I."/>
            <person name="Tsavkelova E.A."/>
            <person name="Dickschat J.S."/>
            <person name="Galuszka P."/>
            <person name="Gueldener U."/>
            <person name="Tudzynski B."/>
        </authorList>
    </citation>
    <scope>NUCLEOTIDE SEQUENCE [LARGE SCALE GENOMIC DNA]</scope>
    <source>
        <strain evidence="3">ET1</strain>
    </source>
</reference>